<feature type="binding site" evidence="7 9">
    <location>
        <position position="340"/>
    </location>
    <ligand>
        <name>Mg(2+)</name>
        <dbReference type="ChEBI" id="CHEBI:18420"/>
    </ligand>
</feature>
<keyword evidence="4 7" id="KW-0808">Transferase</keyword>
<dbReference type="InterPro" id="IPR000836">
    <property type="entry name" value="PRTase_dom"/>
</dbReference>
<comment type="similarity">
    <text evidence="2 7 8">In the C-terminal section; belongs to the purine/pyrimidine phosphoribosyltransferase family.</text>
</comment>
<sequence>MVGHPDAANLVYLGLYALQHRGQESAGIATWDGHRVHSHRAMGYVADIFDRKTLDRLPGEVAIGHVRYSTAGDSALTNAQPLVVNTQHGPLAVAHNGNLVNALSLRHALEGEGAIFQSTSDTEVILHLAARFRADSVEEALLAALAAVKGAYSLVVLARERVLAARDPLGFRPLLLGRLGEAWVVASESCAFDLLGAELVREVAPGEVLRLDRAGVRQIRPAASPPYAHCVFEHVYFARPDSRVFGEDVGIVRQRLGERLALEQPADADVVVGVPDSGIPAALGYSRFSGLPFVLGLVRNHYVGRTFIEPKQSIRHFGVKVKLNPVRALVSGKRVVLVDDSIVRGTTSRKIVTMLKQAGAREVHLRISSPPTIGPCFYGIDTPERRELIASSATVEVIRQFVGADSLGYLSEAGMLACLETPAENFCTACFSGRYPLLETESETLAKTQR</sequence>
<keyword evidence="7 9" id="KW-0479">Metal-binding</keyword>
<dbReference type="EMBL" id="DSMR01000304">
    <property type="protein sequence ID" value="HET47346.1"/>
    <property type="molecule type" value="Genomic_DNA"/>
</dbReference>
<feature type="binding site" evidence="7 9">
    <location>
        <position position="339"/>
    </location>
    <ligand>
        <name>Mg(2+)</name>
        <dbReference type="ChEBI" id="CHEBI:18420"/>
    </ligand>
</feature>
<keyword evidence="7" id="KW-0004">4Fe-4S</keyword>
<dbReference type="Pfam" id="PF13537">
    <property type="entry name" value="GATase_7"/>
    <property type="match status" value="1"/>
</dbReference>
<reference evidence="12" key="1">
    <citation type="journal article" date="2020" name="mSystems">
        <title>Genome- and Community-Level Interaction Insights into Carbon Utilization and Element Cycling Functions of Hydrothermarchaeota in Hydrothermal Sediment.</title>
        <authorList>
            <person name="Zhou Z."/>
            <person name="Liu Y."/>
            <person name="Xu W."/>
            <person name="Pan J."/>
            <person name="Luo Z.H."/>
            <person name="Li M."/>
        </authorList>
    </citation>
    <scope>NUCLEOTIDE SEQUENCE [LARGE SCALE GENOMIC DNA]</scope>
    <source>
        <strain evidence="12">SpSt-299</strain>
    </source>
</reference>
<evidence type="ECO:0000256" key="6">
    <source>
        <dbReference type="ARBA" id="ARBA00022962"/>
    </source>
</evidence>
<dbReference type="PIRSF" id="PIRSF000485">
    <property type="entry name" value="Amd_phspho_trans"/>
    <property type="match status" value="1"/>
</dbReference>
<dbReference type="GO" id="GO:0004044">
    <property type="term" value="F:amidophosphoribosyltransferase activity"/>
    <property type="evidence" value="ECO:0007669"/>
    <property type="project" value="UniProtKB-UniRule"/>
</dbReference>
<dbReference type="Pfam" id="PF00156">
    <property type="entry name" value="Pribosyltran"/>
    <property type="match status" value="1"/>
</dbReference>
<accession>A0A7C2NB88</accession>
<evidence type="ECO:0000256" key="10">
    <source>
        <dbReference type="PIRSR" id="PIRSR000485-3"/>
    </source>
</evidence>
<feature type="binding site" evidence="7 9">
    <location>
        <position position="277"/>
    </location>
    <ligand>
        <name>Mg(2+)</name>
        <dbReference type="ChEBI" id="CHEBI:18420"/>
    </ligand>
</feature>
<organism evidence="12">
    <name type="scientific">Thermoanaerobaculum aquaticum</name>
    <dbReference type="NCBI Taxonomy" id="1312852"/>
    <lineage>
        <taxon>Bacteria</taxon>
        <taxon>Pseudomonadati</taxon>
        <taxon>Acidobacteriota</taxon>
        <taxon>Thermoanaerobaculia</taxon>
        <taxon>Thermoanaerobaculales</taxon>
        <taxon>Thermoanaerobaculaceae</taxon>
        <taxon>Thermoanaerobaculum</taxon>
    </lineage>
</organism>
<dbReference type="CDD" id="cd00715">
    <property type="entry name" value="GPATase_N"/>
    <property type="match status" value="1"/>
</dbReference>
<dbReference type="AlphaFoldDB" id="A0A7C2NB88"/>
<dbReference type="InterPro" id="IPR029055">
    <property type="entry name" value="Ntn_hydrolases_N"/>
</dbReference>
<keyword evidence="7 9" id="KW-0460">Magnesium</keyword>
<keyword evidence="7 10" id="KW-0408">Iron</keyword>
<dbReference type="InterPro" id="IPR029057">
    <property type="entry name" value="PRTase-like"/>
</dbReference>
<name>A0A7C2NB88_9BACT</name>
<dbReference type="InterPro" id="IPR035584">
    <property type="entry name" value="PurF_N"/>
</dbReference>
<dbReference type="GO" id="GO:0051539">
    <property type="term" value="F:4 iron, 4 sulfur cluster binding"/>
    <property type="evidence" value="ECO:0007669"/>
    <property type="project" value="UniProtKB-KW"/>
</dbReference>
<comment type="cofactor">
    <cofactor evidence="7 9">
        <name>Mg(2+)</name>
        <dbReference type="ChEBI" id="CHEBI:18420"/>
    </cofactor>
    <text evidence="7 9">Binds 1 Mg(2+) ion per subunit.</text>
</comment>
<comment type="pathway">
    <text evidence="1 7 8">Purine metabolism; IMP biosynthesis via de novo pathway; N(1)-(5-phospho-D-ribosyl)glycinamide from 5-phospho-alpha-D-ribose 1-diphosphate: step 1/2.</text>
</comment>
<gene>
    <name evidence="7" type="primary">purF</name>
    <name evidence="12" type="ORF">ENQ31_04200</name>
</gene>
<comment type="catalytic activity">
    <reaction evidence="7 8">
        <text>5-phospho-beta-D-ribosylamine + L-glutamate + diphosphate = 5-phospho-alpha-D-ribose 1-diphosphate + L-glutamine + H2O</text>
        <dbReference type="Rhea" id="RHEA:14905"/>
        <dbReference type="ChEBI" id="CHEBI:15377"/>
        <dbReference type="ChEBI" id="CHEBI:29985"/>
        <dbReference type="ChEBI" id="CHEBI:33019"/>
        <dbReference type="ChEBI" id="CHEBI:58017"/>
        <dbReference type="ChEBI" id="CHEBI:58359"/>
        <dbReference type="ChEBI" id="CHEBI:58681"/>
        <dbReference type="EC" id="2.4.2.14"/>
    </reaction>
</comment>
<keyword evidence="6 7" id="KW-0315">Glutamine amidotransferase</keyword>
<proteinExistence type="inferred from homology"/>
<comment type="caution">
    <text evidence="12">The sequence shown here is derived from an EMBL/GenBank/DDBJ whole genome shotgun (WGS) entry which is preliminary data.</text>
</comment>
<protein>
    <recommendedName>
        <fullName evidence="7">Amidophosphoribosyltransferase</fullName>
        <shortName evidence="7">ATase</shortName>
        <ecNumber evidence="7">2.4.2.14</ecNumber>
    </recommendedName>
    <alternativeName>
        <fullName evidence="7">Glutamine phosphoribosylpyrophosphate amidotransferase</fullName>
        <shortName evidence="7">GPATase</shortName>
    </alternativeName>
</protein>
<dbReference type="HAMAP" id="MF_01931">
    <property type="entry name" value="PurF"/>
    <property type="match status" value="1"/>
</dbReference>
<evidence type="ECO:0000256" key="1">
    <source>
        <dbReference type="ARBA" id="ARBA00005209"/>
    </source>
</evidence>
<evidence type="ECO:0000256" key="7">
    <source>
        <dbReference type="HAMAP-Rule" id="MF_01931"/>
    </source>
</evidence>
<comment type="caution">
    <text evidence="7">Lacks conserved residue(s) required for the propagation of feature annotation.</text>
</comment>
<dbReference type="EC" id="2.4.2.14" evidence="7"/>
<evidence type="ECO:0000256" key="3">
    <source>
        <dbReference type="ARBA" id="ARBA00022676"/>
    </source>
</evidence>
<dbReference type="PANTHER" id="PTHR11907">
    <property type="entry name" value="AMIDOPHOSPHORIBOSYLTRANSFERASE"/>
    <property type="match status" value="1"/>
</dbReference>
<dbReference type="GO" id="GO:0009113">
    <property type="term" value="P:purine nucleobase biosynthetic process"/>
    <property type="evidence" value="ECO:0007669"/>
    <property type="project" value="UniProtKB-UniRule"/>
</dbReference>
<evidence type="ECO:0000256" key="5">
    <source>
        <dbReference type="ARBA" id="ARBA00022755"/>
    </source>
</evidence>
<feature type="domain" description="Glutamine amidotransferase type-2" evidence="11">
    <location>
        <begin position="1"/>
        <end position="214"/>
    </location>
</feature>
<evidence type="ECO:0000256" key="4">
    <source>
        <dbReference type="ARBA" id="ARBA00022679"/>
    </source>
</evidence>
<dbReference type="UniPathway" id="UPA00074">
    <property type="reaction ID" value="UER00124"/>
</dbReference>
<dbReference type="Gene3D" id="3.60.20.10">
    <property type="entry name" value="Glutamine Phosphoribosylpyrophosphate, subunit 1, domain 1"/>
    <property type="match status" value="1"/>
</dbReference>
<comment type="cofactor">
    <cofactor evidence="7 10">
        <name>[4Fe-4S] cluster</name>
        <dbReference type="ChEBI" id="CHEBI:49883"/>
    </cofactor>
    <text evidence="7 10">Binds 1 [4Fe-4S] cluster per subunit.</text>
</comment>
<dbReference type="NCBIfam" id="TIGR01134">
    <property type="entry name" value="purF"/>
    <property type="match status" value="1"/>
</dbReference>
<dbReference type="InterPro" id="IPR005854">
    <property type="entry name" value="PurF"/>
</dbReference>
<dbReference type="SUPFAM" id="SSF53271">
    <property type="entry name" value="PRTase-like"/>
    <property type="match status" value="1"/>
</dbReference>
<feature type="binding site" evidence="7 10">
    <location>
        <position position="427"/>
    </location>
    <ligand>
        <name>[4Fe-4S] cluster</name>
        <dbReference type="ChEBI" id="CHEBI:49883"/>
    </ligand>
</feature>
<dbReference type="GO" id="GO:0006189">
    <property type="term" value="P:'de novo' IMP biosynthetic process"/>
    <property type="evidence" value="ECO:0007669"/>
    <property type="project" value="UniProtKB-UniRule"/>
</dbReference>
<evidence type="ECO:0000313" key="12">
    <source>
        <dbReference type="EMBL" id="HET47346.1"/>
    </source>
</evidence>
<feature type="binding site" evidence="7 10">
    <location>
        <position position="376"/>
    </location>
    <ligand>
        <name>[4Fe-4S] cluster</name>
        <dbReference type="ChEBI" id="CHEBI:49883"/>
    </ligand>
</feature>
<keyword evidence="7 10" id="KW-0411">Iron-sulfur</keyword>
<keyword evidence="3 7" id="KW-0328">Glycosyltransferase</keyword>
<evidence type="ECO:0000256" key="2">
    <source>
        <dbReference type="ARBA" id="ARBA00010138"/>
    </source>
</evidence>
<dbReference type="GO" id="GO:0000287">
    <property type="term" value="F:magnesium ion binding"/>
    <property type="evidence" value="ECO:0007669"/>
    <property type="project" value="UniProtKB-UniRule"/>
</dbReference>
<dbReference type="Gene3D" id="3.40.50.2020">
    <property type="match status" value="1"/>
</dbReference>
<dbReference type="PROSITE" id="PS51278">
    <property type="entry name" value="GATASE_TYPE_2"/>
    <property type="match status" value="1"/>
</dbReference>
<comment type="function">
    <text evidence="7">Catalyzes the formation of phosphoribosylamine from phosphoribosylpyrophosphate (PRPP) and glutamine.</text>
</comment>
<evidence type="ECO:0000256" key="9">
    <source>
        <dbReference type="PIRSR" id="PIRSR000485-2"/>
    </source>
</evidence>
<feature type="binding site" evidence="7 10">
    <location>
        <position position="230"/>
    </location>
    <ligand>
        <name>[4Fe-4S] cluster</name>
        <dbReference type="ChEBI" id="CHEBI:49883"/>
    </ligand>
</feature>
<keyword evidence="5 7" id="KW-0658">Purine biosynthesis</keyword>
<dbReference type="InterPro" id="IPR017932">
    <property type="entry name" value="GATase_2_dom"/>
</dbReference>
<feature type="binding site" evidence="7 10">
    <location>
        <position position="430"/>
    </location>
    <ligand>
        <name>[4Fe-4S] cluster</name>
        <dbReference type="ChEBI" id="CHEBI:49883"/>
    </ligand>
</feature>
<evidence type="ECO:0000259" key="11">
    <source>
        <dbReference type="PROSITE" id="PS51278"/>
    </source>
</evidence>
<dbReference type="SUPFAM" id="SSF56235">
    <property type="entry name" value="N-terminal nucleophile aminohydrolases (Ntn hydrolases)"/>
    <property type="match status" value="1"/>
</dbReference>
<evidence type="ECO:0000256" key="8">
    <source>
        <dbReference type="PIRNR" id="PIRNR000485"/>
    </source>
</evidence>
<dbReference type="CDD" id="cd06223">
    <property type="entry name" value="PRTases_typeI"/>
    <property type="match status" value="1"/>
</dbReference>